<reference evidence="4" key="1">
    <citation type="journal article" date="2020" name="Stud. Mycol.">
        <title>101 Dothideomycetes genomes: a test case for predicting lifestyles and emergence of pathogens.</title>
        <authorList>
            <person name="Haridas S."/>
            <person name="Albert R."/>
            <person name="Binder M."/>
            <person name="Bloem J."/>
            <person name="Labutti K."/>
            <person name="Salamov A."/>
            <person name="Andreopoulos B."/>
            <person name="Baker S."/>
            <person name="Barry K."/>
            <person name="Bills G."/>
            <person name="Bluhm B."/>
            <person name="Cannon C."/>
            <person name="Castanera R."/>
            <person name="Culley D."/>
            <person name="Daum C."/>
            <person name="Ezra D."/>
            <person name="Gonzalez J."/>
            <person name="Henrissat B."/>
            <person name="Kuo A."/>
            <person name="Liang C."/>
            <person name="Lipzen A."/>
            <person name="Lutzoni F."/>
            <person name="Magnuson J."/>
            <person name="Mondo S."/>
            <person name="Nolan M."/>
            <person name="Ohm R."/>
            <person name="Pangilinan J."/>
            <person name="Park H.-J."/>
            <person name="Ramirez L."/>
            <person name="Alfaro M."/>
            <person name="Sun H."/>
            <person name="Tritt A."/>
            <person name="Yoshinaga Y."/>
            <person name="Zwiers L.-H."/>
            <person name="Turgeon B."/>
            <person name="Goodwin S."/>
            <person name="Spatafora J."/>
            <person name="Crous P."/>
            <person name="Grigoriev I."/>
        </authorList>
    </citation>
    <scope>NUCLEOTIDE SEQUENCE</scope>
    <source>
        <strain evidence="4">CBS 473.64</strain>
    </source>
</reference>
<dbReference type="Gene3D" id="1.25.40.20">
    <property type="entry name" value="Ankyrin repeat-containing domain"/>
    <property type="match status" value="1"/>
</dbReference>
<dbReference type="OrthoDB" id="1577640at2759"/>
<feature type="compositionally biased region" description="Acidic residues" evidence="2">
    <location>
        <begin position="987"/>
        <end position="1015"/>
    </location>
</feature>
<gene>
    <name evidence="4" type="ORF">P280DRAFT_296468</name>
</gene>
<dbReference type="AlphaFoldDB" id="A0A6A6S306"/>
<dbReference type="InterPro" id="IPR031348">
    <property type="entry name" value="PigL_N"/>
</dbReference>
<dbReference type="Pfam" id="PF17111">
    <property type="entry name" value="PigL_N"/>
    <property type="match status" value="1"/>
</dbReference>
<evidence type="ECO:0000256" key="2">
    <source>
        <dbReference type="SAM" id="MobiDB-lite"/>
    </source>
</evidence>
<feature type="domain" description="Azaphilone pigments biosynthesis cluster protein L N-terminal" evidence="3">
    <location>
        <begin position="3"/>
        <end position="154"/>
    </location>
</feature>
<dbReference type="Proteomes" id="UP000799753">
    <property type="component" value="Unassembled WGS sequence"/>
</dbReference>
<evidence type="ECO:0000313" key="5">
    <source>
        <dbReference type="Proteomes" id="UP000799753"/>
    </source>
</evidence>
<sequence length="1015" mass="115259">MSDPFSVAGTAVGIISLGIEACKGLIWYIDNVKDAKEKAEHLRRESEHLTDLLEELETSISNIEPGLNVSSSRSGIVACAAALEQITKRLQKSSGSQSRLRACIRDLGERLSYPFRAQDLAYWRDALGHVQQNLQTALSAFQIDQQRKNHEDLHRVISHEASLSRMGYQSILFQGQNHFEDTSRQLATQTRTIQSLVDGSSQNAVAFETSLQLIQHQLAPVTQQATGTSQALYNISSSLERLEQRLSNDSFTPRSINNDLDAYRNVSRDLRTLTSAYRRKQQNRGGACNCPPHSETSTYLRWPFQLSWNRRTAHQPGCPSTALNDSTTTIALRYSVCSFALRRKIDISFGISRVEGGDFSIMPPLTLRNLVSWNSPAFNLIDCIDRDTKPEKFTRDLMRLFQDGEASPHDRLGNGYTLLHTFCRNLQPLTPEVAASLVRVLLRMMPPRLVDVEDDYGNTCLDYVYKVFDNHELVRFLMDSGIRISTASLRTGIVMCTNIKFDEYYVLSSEYSWIHGAILRRSLQDLKDAIVADISYCENNISELYNIATSVGWAEGCQFLFSRGFEMVDTEPVGYSPKLLKIAVHSGDLSTLQFWLDKRESSSKRDLESIGTLEEGLTWIKRLPEFLQISFYGAILKALSRQRIELQELANFHKIQSECQTTDGRILDAHARCVIDLLESADISIPPHIHLDKDPIYTNTGIVRDIRVMQLAYDMGFRDVTAADISCAHNPPSPLMYLVTNDWLPSMRIYQGSLWMKDKGANLQECWPGSSVTALHCMGYIFGRRRHPDDLLDDQVMVSLLPDKHTDKCLCACSPQGCKFISCVVKGLFELQVACGFLESLNWTLGYASQFIDCVFITAGKLENRWLITDVIRGFGFWKLGIKHTCCDIERICSLYYPKPSTSPTPRYPPKELRRIQKEDAFLVDLLEKLVLQFDADYDNFEGDLRAFIEQHLIPRLDDELRKLKRQDIEKYGKGRRELGVVMNVGSEDEDEDEEEEVEAEVETSDEGDWSDRED</sequence>
<feature type="region of interest" description="Disordered" evidence="2">
    <location>
        <begin position="983"/>
        <end position="1015"/>
    </location>
</feature>
<organism evidence="4 5">
    <name type="scientific">Massarina eburnea CBS 473.64</name>
    <dbReference type="NCBI Taxonomy" id="1395130"/>
    <lineage>
        <taxon>Eukaryota</taxon>
        <taxon>Fungi</taxon>
        <taxon>Dikarya</taxon>
        <taxon>Ascomycota</taxon>
        <taxon>Pezizomycotina</taxon>
        <taxon>Dothideomycetes</taxon>
        <taxon>Pleosporomycetidae</taxon>
        <taxon>Pleosporales</taxon>
        <taxon>Massarineae</taxon>
        <taxon>Massarinaceae</taxon>
        <taxon>Massarina</taxon>
    </lineage>
</organism>
<evidence type="ECO:0000313" key="4">
    <source>
        <dbReference type="EMBL" id="KAF2642199.1"/>
    </source>
</evidence>
<dbReference type="EMBL" id="MU006782">
    <property type="protein sequence ID" value="KAF2642199.1"/>
    <property type="molecule type" value="Genomic_DNA"/>
</dbReference>
<keyword evidence="5" id="KW-1185">Reference proteome</keyword>
<dbReference type="InterPro" id="IPR036770">
    <property type="entry name" value="Ankyrin_rpt-contain_sf"/>
</dbReference>
<name>A0A6A6S306_9PLEO</name>
<evidence type="ECO:0000256" key="1">
    <source>
        <dbReference type="SAM" id="Coils"/>
    </source>
</evidence>
<accession>A0A6A6S306</accession>
<protein>
    <recommendedName>
        <fullName evidence="3">Azaphilone pigments biosynthesis cluster protein L N-terminal domain-containing protein</fullName>
    </recommendedName>
</protein>
<keyword evidence="1" id="KW-0175">Coiled coil</keyword>
<evidence type="ECO:0000259" key="3">
    <source>
        <dbReference type="Pfam" id="PF17111"/>
    </source>
</evidence>
<feature type="coiled-coil region" evidence="1">
    <location>
        <begin position="32"/>
        <end position="59"/>
    </location>
</feature>
<proteinExistence type="predicted"/>